<evidence type="ECO:0000313" key="1">
    <source>
        <dbReference type="EMBL" id="MET3660305.1"/>
    </source>
</evidence>
<sequence>MFPEDFRLDLWLLTHEGLRNTTRVRAFMDFMADTLATDADVLEGRRPQAGPLPTTTP</sequence>
<dbReference type="EMBL" id="JBEPMN010000002">
    <property type="protein sequence ID" value="MET3660305.1"/>
    <property type="molecule type" value="Genomic_DNA"/>
</dbReference>
<gene>
    <name evidence="1" type="ORF">ABID44_000619</name>
</gene>
<comment type="caution">
    <text evidence="1">The sequence shown here is derived from an EMBL/GenBank/DDBJ whole genome shotgun (WGS) entry which is preliminary data.</text>
</comment>
<keyword evidence="2" id="KW-1185">Reference proteome</keyword>
<name>A0ABV2KGX2_9HYPH</name>
<dbReference type="Proteomes" id="UP001549143">
    <property type="component" value="Unassembled WGS sequence"/>
</dbReference>
<proteinExistence type="predicted"/>
<reference evidence="1 2" key="1">
    <citation type="submission" date="2024-06" db="EMBL/GenBank/DDBJ databases">
        <title>Genomic Encyclopedia of Type Strains, Phase IV (KMG-IV): sequencing the most valuable type-strain genomes for metagenomic binning, comparative biology and taxonomic classification.</title>
        <authorList>
            <person name="Goeker M."/>
        </authorList>
    </citation>
    <scope>NUCLEOTIDE SEQUENCE [LARGE SCALE GENOMIC DNA]</scope>
    <source>
        <strain evidence="1 2">DSM 19730</strain>
    </source>
</reference>
<evidence type="ECO:0008006" key="3">
    <source>
        <dbReference type="Google" id="ProtNLM"/>
    </source>
</evidence>
<accession>A0ABV2KGX2</accession>
<organism evidence="1 2">
    <name type="scientific">Aquamicrobium ahrensii</name>
    <dbReference type="NCBI Taxonomy" id="469551"/>
    <lineage>
        <taxon>Bacteria</taxon>
        <taxon>Pseudomonadati</taxon>
        <taxon>Pseudomonadota</taxon>
        <taxon>Alphaproteobacteria</taxon>
        <taxon>Hyphomicrobiales</taxon>
        <taxon>Phyllobacteriaceae</taxon>
        <taxon>Aquamicrobium</taxon>
    </lineage>
</organism>
<evidence type="ECO:0000313" key="2">
    <source>
        <dbReference type="Proteomes" id="UP001549143"/>
    </source>
</evidence>
<protein>
    <recommendedName>
        <fullName evidence="3">LysR family transcriptional regulator</fullName>
    </recommendedName>
</protein>